<name>D7G6C1_ECTSI</name>
<dbReference type="PANTHER" id="PTHR23138">
    <property type="entry name" value="RAN BINDING PROTEIN"/>
    <property type="match status" value="1"/>
</dbReference>
<dbReference type="STRING" id="2880.D7G6C1"/>
<evidence type="ECO:0000313" key="4">
    <source>
        <dbReference type="Proteomes" id="UP000002630"/>
    </source>
</evidence>
<evidence type="ECO:0000259" key="2">
    <source>
        <dbReference type="PROSITE" id="PS50196"/>
    </source>
</evidence>
<feature type="compositionally biased region" description="Low complexity" evidence="1">
    <location>
        <begin position="259"/>
        <end position="284"/>
    </location>
</feature>
<feature type="domain" description="RanBD1" evidence="2">
    <location>
        <begin position="387"/>
        <end position="461"/>
    </location>
</feature>
<dbReference type="Pfam" id="PF00638">
    <property type="entry name" value="Ran_BP1"/>
    <property type="match status" value="1"/>
</dbReference>
<dbReference type="OrthoDB" id="185618at2759"/>
<feature type="region of interest" description="Disordered" evidence="1">
    <location>
        <begin position="368"/>
        <end position="398"/>
    </location>
</feature>
<dbReference type="PROSITE" id="PS50196">
    <property type="entry name" value="RANBD1"/>
    <property type="match status" value="1"/>
</dbReference>
<dbReference type="eggNOG" id="KOG0864">
    <property type="taxonomic scope" value="Eukaryota"/>
</dbReference>
<dbReference type="CDD" id="cd13170">
    <property type="entry name" value="RanBD_NUP50"/>
    <property type="match status" value="1"/>
</dbReference>
<dbReference type="AlphaFoldDB" id="D7G6C1"/>
<dbReference type="InParanoid" id="D7G6C1"/>
<feature type="compositionally biased region" description="Pro residues" evidence="1">
    <location>
        <begin position="137"/>
        <end position="148"/>
    </location>
</feature>
<feature type="region of interest" description="Disordered" evidence="1">
    <location>
        <begin position="236"/>
        <end position="284"/>
    </location>
</feature>
<dbReference type="Proteomes" id="UP000002630">
    <property type="component" value="Linkage Group LG04"/>
</dbReference>
<evidence type="ECO:0000313" key="3">
    <source>
        <dbReference type="EMBL" id="CBJ27516.1"/>
    </source>
</evidence>
<dbReference type="OMA" id="DSGMREY"/>
<dbReference type="PANTHER" id="PTHR23138:SF141">
    <property type="entry name" value="NUCLEAR PORE COMPLEX PROTEIN NUP50"/>
    <property type="match status" value="1"/>
</dbReference>
<gene>
    <name evidence="3" type="ORF">Esi_0073_0086</name>
</gene>
<evidence type="ECO:0000256" key="1">
    <source>
        <dbReference type="SAM" id="MobiDB-lite"/>
    </source>
</evidence>
<dbReference type="SUPFAM" id="SSF50729">
    <property type="entry name" value="PH domain-like"/>
    <property type="match status" value="1"/>
</dbReference>
<dbReference type="EMBL" id="FN649729">
    <property type="protein sequence ID" value="CBJ27516.1"/>
    <property type="molecule type" value="Genomic_DNA"/>
</dbReference>
<dbReference type="EMBL" id="FN648960">
    <property type="protein sequence ID" value="CBJ27516.1"/>
    <property type="molecule type" value="Genomic_DNA"/>
</dbReference>
<dbReference type="Gene3D" id="2.30.29.30">
    <property type="entry name" value="Pleckstrin-homology domain (PH domain)/Phosphotyrosine-binding domain (PTB)"/>
    <property type="match status" value="1"/>
</dbReference>
<dbReference type="InterPro" id="IPR045255">
    <property type="entry name" value="RanBP1-like"/>
</dbReference>
<sequence length="504" mass="51457">MLNDAVGQLLLYTMRKRSADGETDSQEVIANRRKARVSGRFRQSLEAKPATTAPSAFAGMAGITPNPGFDYGAGASGRPAKNTFSLGAAPTSAAAGNFKFGSGEPAGGGSTGVATAGFSFLNKPPATTLAAALSKPPVMPKASSPPVPGSASPDTASSTLDSARWVGGAFGEGKTAVQGARLNKRFLSWVSNHLAEGELFLDSGMREYAACAAEIRDRANHAEAGAVSTTAFLHPRGSAAAVPPPQTVQKPSEDSISMAAEASVSTATPSVTAPASAPAPDVKSTPAFSFSAPSALPAAPSGQRFSFTVPSAPAPGSTPGALTSVAPPATSPLGGFKFDGGGLGAVGSSAGAFNGFKVPSGVAIPPPVAAGSSAADAEEDGMPKEDPSKLERAPGEENEEVVGTFRAKLFRFKMEDKTWGDMGVGMLRLMKHTTNDSRRLVLRNDMGKVLLNAAVYKGMSVTRAKKMIKFAANVGDGLTSFMVKVTADEVDDLHTRVVGLVPRS</sequence>
<proteinExistence type="predicted"/>
<protein>
    <recommendedName>
        <fullName evidence="2">RanBD1 domain-containing protein</fullName>
    </recommendedName>
</protein>
<feature type="compositionally biased region" description="Basic and acidic residues" evidence="1">
    <location>
        <begin position="381"/>
        <end position="395"/>
    </location>
</feature>
<accession>D7G6C1</accession>
<organism evidence="3 4">
    <name type="scientific">Ectocarpus siliculosus</name>
    <name type="common">Brown alga</name>
    <name type="synonym">Conferva siliculosa</name>
    <dbReference type="NCBI Taxonomy" id="2880"/>
    <lineage>
        <taxon>Eukaryota</taxon>
        <taxon>Sar</taxon>
        <taxon>Stramenopiles</taxon>
        <taxon>Ochrophyta</taxon>
        <taxon>PX clade</taxon>
        <taxon>Phaeophyceae</taxon>
        <taxon>Ectocarpales</taxon>
        <taxon>Ectocarpaceae</taxon>
        <taxon>Ectocarpus</taxon>
    </lineage>
</organism>
<keyword evidence="4" id="KW-1185">Reference proteome</keyword>
<dbReference type="SMART" id="SM00160">
    <property type="entry name" value="RanBD"/>
    <property type="match status" value="1"/>
</dbReference>
<dbReference type="InterPro" id="IPR011993">
    <property type="entry name" value="PH-like_dom_sf"/>
</dbReference>
<feature type="region of interest" description="Disordered" evidence="1">
    <location>
        <begin position="136"/>
        <end position="159"/>
    </location>
</feature>
<dbReference type="InterPro" id="IPR000156">
    <property type="entry name" value="Ran_bind_dom"/>
</dbReference>
<reference evidence="3 4" key="1">
    <citation type="journal article" date="2010" name="Nature">
        <title>The Ectocarpus genome and the independent evolution of multicellularity in brown algae.</title>
        <authorList>
            <person name="Cock J.M."/>
            <person name="Sterck L."/>
            <person name="Rouze P."/>
            <person name="Scornet D."/>
            <person name="Allen A.E."/>
            <person name="Amoutzias G."/>
            <person name="Anthouard V."/>
            <person name="Artiguenave F."/>
            <person name="Aury J.M."/>
            <person name="Badger J.H."/>
            <person name="Beszteri B."/>
            <person name="Billiau K."/>
            <person name="Bonnet E."/>
            <person name="Bothwell J.H."/>
            <person name="Bowler C."/>
            <person name="Boyen C."/>
            <person name="Brownlee C."/>
            <person name="Carrano C.J."/>
            <person name="Charrier B."/>
            <person name="Cho G.Y."/>
            <person name="Coelho S.M."/>
            <person name="Collen J."/>
            <person name="Corre E."/>
            <person name="Da Silva C."/>
            <person name="Delage L."/>
            <person name="Delaroque N."/>
            <person name="Dittami S.M."/>
            <person name="Doulbeau S."/>
            <person name="Elias M."/>
            <person name="Farnham G."/>
            <person name="Gachon C.M."/>
            <person name="Gschloessl B."/>
            <person name="Heesch S."/>
            <person name="Jabbari K."/>
            <person name="Jubin C."/>
            <person name="Kawai H."/>
            <person name="Kimura K."/>
            <person name="Kloareg B."/>
            <person name="Kupper F.C."/>
            <person name="Lang D."/>
            <person name="Le Bail A."/>
            <person name="Leblanc C."/>
            <person name="Lerouge P."/>
            <person name="Lohr M."/>
            <person name="Lopez P.J."/>
            <person name="Martens C."/>
            <person name="Maumus F."/>
            <person name="Michel G."/>
            <person name="Miranda-Saavedra D."/>
            <person name="Morales J."/>
            <person name="Moreau H."/>
            <person name="Motomura T."/>
            <person name="Nagasato C."/>
            <person name="Napoli C.A."/>
            <person name="Nelson D.R."/>
            <person name="Nyvall-Collen P."/>
            <person name="Peters A.F."/>
            <person name="Pommier C."/>
            <person name="Potin P."/>
            <person name="Poulain J."/>
            <person name="Quesneville H."/>
            <person name="Read B."/>
            <person name="Rensing S.A."/>
            <person name="Ritter A."/>
            <person name="Rousvoal S."/>
            <person name="Samanta M."/>
            <person name="Samson G."/>
            <person name="Schroeder D.C."/>
            <person name="Segurens B."/>
            <person name="Strittmatter M."/>
            <person name="Tonon T."/>
            <person name="Tregear J.W."/>
            <person name="Valentin K."/>
            <person name="von Dassow P."/>
            <person name="Yamagishi T."/>
            <person name="Van de Peer Y."/>
            <person name="Wincker P."/>
        </authorList>
    </citation>
    <scope>NUCLEOTIDE SEQUENCE [LARGE SCALE GENOMIC DNA]</scope>
    <source>
        <strain evidence="4">Ec32 / CCAP1310/4</strain>
    </source>
</reference>